<evidence type="ECO:0000313" key="2">
    <source>
        <dbReference type="EMBL" id="AKU96161.1"/>
    </source>
</evidence>
<evidence type="ECO:0000313" key="3">
    <source>
        <dbReference type="Proteomes" id="UP000064967"/>
    </source>
</evidence>
<keyword evidence="3" id="KW-1185">Reference proteome</keyword>
<dbReference type="KEGG" id="llu:AKJ09_02825"/>
<protein>
    <submittedName>
        <fullName evidence="2">Uncharacterized protein</fullName>
    </submittedName>
</protein>
<evidence type="ECO:0000256" key="1">
    <source>
        <dbReference type="SAM" id="MobiDB-lite"/>
    </source>
</evidence>
<organism evidence="2 3">
    <name type="scientific">Labilithrix luteola</name>
    <dbReference type="NCBI Taxonomy" id="1391654"/>
    <lineage>
        <taxon>Bacteria</taxon>
        <taxon>Pseudomonadati</taxon>
        <taxon>Myxococcota</taxon>
        <taxon>Polyangia</taxon>
        <taxon>Polyangiales</taxon>
        <taxon>Labilitrichaceae</taxon>
        <taxon>Labilithrix</taxon>
    </lineage>
</organism>
<gene>
    <name evidence="2" type="ORF">AKJ09_02825</name>
</gene>
<reference evidence="2 3" key="1">
    <citation type="submission" date="2015-08" db="EMBL/GenBank/DDBJ databases">
        <authorList>
            <person name="Babu N.S."/>
            <person name="Beckwith C.J."/>
            <person name="Beseler K.G."/>
            <person name="Brison A."/>
            <person name="Carone J.V."/>
            <person name="Caskin T.P."/>
            <person name="Diamond M."/>
            <person name="Durham M.E."/>
            <person name="Foxe J.M."/>
            <person name="Go M."/>
            <person name="Henderson B.A."/>
            <person name="Jones I.B."/>
            <person name="McGettigan J.A."/>
            <person name="Micheletti S.J."/>
            <person name="Nasrallah M.E."/>
            <person name="Ortiz D."/>
            <person name="Piller C.R."/>
            <person name="Privatt S.R."/>
            <person name="Schneider S.L."/>
            <person name="Sharp S."/>
            <person name="Smith T.C."/>
            <person name="Stanton J.D."/>
            <person name="Ullery H.E."/>
            <person name="Wilson R.J."/>
            <person name="Serrano M.G."/>
            <person name="Buck G."/>
            <person name="Lee V."/>
            <person name="Wang Y."/>
            <person name="Carvalho R."/>
            <person name="Voegtly L."/>
            <person name="Shi R."/>
            <person name="Duckworth R."/>
            <person name="Johnson A."/>
            <person name="Loviza R."/>
            <person name="Walstead R."/>
            <person name="Shah Z."/>
            <person name="Kiflezghi M."/>
            <person name="Wade K."/>
            <person name="Ball S.L."/>
            <person name="Bradley K.W."/>
            <person name="Asai D.J."/>
            <person name="Bowman C.A."/>
            <person name="Russell D.A."/>
            <person name="Pope W.H."/>
            <person name="Jacobs-Sera D."/>
            <person name="Hendrix R.W."/>
            <person name="Hatfull G.F."/>
        </authorList>
    </citation>
    <scope>NUCLEOTIDE SEQUENCE [LARGE SCALE GENOMIC DNA]</scope>
    <source>
        <strain evidence="2 3">DSM 27648</strain>
    </source>
</reference>
<sequence>MPRKAAKRFCCTAQRAMRSIARHVVRRARATRDSSRRDERRRD</sequence>
<proteinExistence type="predicted"/>
<dbReference type="AlphaFoldDB" id="A0A0K1PS00"/>
<dbReference type="EMBL" id="CP012333">
    <property type="protein sequence ID" value="AKU96161.1"/>
    <property type="molecule type" value="Genomic_DNA"/>
</dbReference>
<dbReference type="Proteomes" id="UP000064967">
    <property type="component" value="Chromosome"/>
</dbReference>
<feature type="region of interest" description="Disordered" evidence="1">
    <location>
        <begin position="24"/>
        <end position="43"/>
    </location>
</feature>
<name>A0A0K1PS00_9BACT</name>
<feature type="compositionally biased region" description="Basic and acidic residues" evidence="1">
    <location>
        <begin position="30"/>
        <end position="43"/>
    </location>
</feature>
<accession>A0A0K1PS00</accession>